<dbReference type="Proteomes" id="UP000490535">
    <property type="component" value="Unassembled WGS sequence"/>
</dbReference>
<sequence>MLEKFIKSFGFLGIDASNVNHTECAKNVYKFDNDSIDKQWRCFLAFYRDGHRQGRIDELNEISIHAINEISKIK</sequence>
<accession>A0A833PGR1</accession>
<protein>
    <submittedName>
        <fullName evidence="1">Uncharacterized protein</fullName>
    </submittedName>
</protein>
<organism evidence="1 2">
    <name type="scientific">Acinetobacter bereziniae</name>
    <name type="common">Acinetobacter genomosp. 10</name>
    <dbReference type="NCBI Taxonomy" id="106648"/>
    <lineage>
        <taxon>Bacteria</taxon>
        <taxon>Pseudomonadati</taxon>
        <taxon>Pseudomonadota</taxon>
        <taxon>Gammaproteobacteria</taxon>
        <taxon>Moraxellales</taxon>
        <taxon>Moraxellaceae</taxon>
        <taxon>Acinetobacter</taxon>
    </lineage>
</organism>
<dbReference type="EMBL" id="WNDP01000027">
    <property type="protein sequence ID" value="KAF1026210.1"/>
    <property type="molecule type" value="Genomic_DNA"/>
</dbReference>
<proteinExistence type="predicted"/>
<reference evidence="2" key="1">
    <citation type="journal article" date="2020" name="MBio">
        <title>Horizontal gene transfer to a defensive symbiont with a reduced genome amongst a multipartite beetle microbiome.</title>
        <authorList>
            <person name="Waterworth S.C."/>
            <person name="Florez L.V."/>
            <person name="Rees E.R."/>
            <person name="Hertweck C."/>
            <person name="Kaltenpoth M."/>
            <person name="Kwan J.C."/>
        </authorList>
    </citation>
    <scope>NUCLEOTIDE SEQUENCE [LARGE SCALE GENOMIC DNA]</scope>
</reference>
<name>A0A833PGR1_ACIBZ</name>
<evidence type="ECO:0000313" key="1">
    <source>
        <dbReference type="EMBL" id="KAF1026210.1"/>
    </source>
</evidence>
<evidence type="ECO:0000313" key="2">
    <source>
        <dbReference type="Proteomes" id="UP000490535"/>
    </source>
</evidence>
<gene>
    <name evidence="1" type="ORF">GAK29_01472</name>
</gene>
<comment type="caution">
    <text evidence="1">The sequence shown here is derived from an EMBL/GenBank/DDBJ whole genome shotgun (WGS) entry which is preliminary data.</text>
</comment>
<dbReference type="AlphaFoldDB" id="A0A833PGR1"/>